<feature type="domain" description="Nuclease SbcCD subunit D C-terminal" evidence="9">
    <location>
        <begin position="260"/>
        <end position="351"/>
    </location>
</feature>
<dbReference type="InterPro" id="IPR050535">
    <property type="entry name" value="DNA_Repair-Maintenance_Comp"/>
</dbReference>
<dbReference type="InterPro" id="IPR026843">
    <property type="entry name" value="SbcD_C"/>
</dbReference>
<evidence type="ECO:0000256" key="5">
    <source>
        <dbReference type="ARBA" id="ARBA00022801"/>
    </source>
</evidence>
<evidence type="ECO:0000256" key="7">
    <source>
        <dbReference type="RuleBase" id="RU363069"/>
    </source>
</evidence>
<dbReference type="Pfam" id="PF00149">
    <property type="entry name" value="Metallophos"/>
    <property type="match status" value="1"/>
</dbReference>
<dbReference type="CDD" id="cd00840">
    <property type="entry name" value="MPP_Mre11_N"/>
    <property type="match status" value="1"/>
</dbReference>
<comment type="subunit">
    <text evidence="2 7">Heterodimer of SbcC and SbcD.</text>
</comment>
<keyword evidence="7" id="KW-0235">DNA replication</keyword>
<dbReference type="Pfam" id="PF12320">
    <property type="entry name" value="SbcD_C"/>
    <property type="match status" value="1"/>
</dbReference>
<keyword evidence="7" id="KW-0255">Endonuclease</keyword>
<proteinExistence type="inferred from homology"/>
<keyword evidence="11" id="KW-1185">Reference proteome</keyword>
<dbReference type="Proteomes" id="UP001298681">
    <property type="component" value="Unassembled WGS sequence"/>
</dbReference>
<dbReference type="InterPro" id="IPR004593">
    <property type="entry name" value="SbcD"/>
</dbReference>
<evidence type="ECO:0000256" key="2">
    <source>
        <dbReference type="ARBA" id="ARBA00011322"/>
    </source>
</evidence>
<name>A0ABS9MIZ3_9FIRM</name>
<dbReference type="PANTHER" id="PTHR30337:SF0">
    <property type="entry name" value="NUCLEASE SBCCD SUBUNIT D"/>
    <property type="match status" value="1"/>
</dbReference>
<dbReference type="InterPro" id="IPR041796">
    <property type="entry name" value="Mre11_N"/>
</dbReference>
<dbReference type="InterPro" id="IPR004843">
    <property type="entry name" value="Calcineurin-like_PHP"/>
</dbReference>
<comment type="function">
    <text evidence="7">SbcCD cleaves DNA hairpin structures. These structures can inhibit DNA replication and are intermediates in certain DNA recombination reactions. The complex acts as a 3'-&gt;5' double strand exonuclease that can open hairpins. It also has a 5' single-strand endonuclease activity.</text>
</comment>
<sequence>MRILHTSDWHLGKMLFGRSLLEDQTYFVDRVFLPLVEREHPDLILLAGDVFDRPIAPVEAIRLFDHFIEETHRLGVPLAVISGNHDGADRMALGAPLLRENGVTIATKLEDVFRPILLSEGVHCYLLPYFEPAQVRQVLGVEVRGFQEAYRAVLDRVREHFVPGACNVLAAHCFVMGGETSASESPTFVGGSSEVSPACFEGFSYVALGHLHRAQKAGPNGRYAGSPLKYSFDEAHHRKSVTMVTFEEEQVKSEVIPVEPLRDLRTLSGTMEELLELGKRASSEDYLYVELLDDSPVYMPMDRLRPYFPNLLGINSQWLSRAGAGESAGLREQLLHHRTDDASIFEAFLKQICGLDPDAADRNLFLQAMRGEGEET</sequence>
<evidence type="ECO:0000256" key="6">
    <source>
        <dbReference type="ARBA" id="ARBA00022839"/>
    </source>
</evidence>
<dbReference type="InterPro" id="IPR029052">
    <property type="entry name" value="Metallo-depent_PP-like"/>
</dbReference>
<dbReference type="PANTHER" id="PTHR30337">
    <property type="entry name" value="COMPONENT OF ATP-DEPENDENT DSDNA EXONUCLEASE"/>
    <property type="match status" value="1"/>
</dbReference>
<dbReference type="SUPFAM" id="SSF56300">
    <property type="entry name" value="Metallo-dependent phosphatases"/>
    <property type="match status" value="1"/>
</dbReference>
<evidence type="ECO:0000256" key="1">
    <source>
        <dbReference type="ARBA" id="ARBA00010555"/>
    </source>
</evidence>
<evidence type="ECO:0000313" key="11">
    <source>
        <dbReference type="Proteomes" id="UP001298681"/>
    </source>
</evidence>
<accession>A0ABS9MIZ3</accession>
<keyword evidence="5 7" id="KW-0378">Hydrolase</keyword>
<gene>
    <name evidence="7" type="primary">sbcD</name>
    <name evidence="10" type="ORF">L0P57_07545</name>
</gene>
<reference evidence="10 11" key="1">
    <citation type="submission" date="2022-01" db="EMBL/GenBank/DDBJ databases">
        <title>Collection of gut derived symbiotic bacterial strains cultured from healthy donors.</title>
        <authorList>
            <person name="Lin H."/>
            <person name="Kohout C."/>
            <person name="Waligurski E."/>
            <person name="Pamer E.G."/>
        </authorList>
    </citation>
    <scope>NUCLEOTIDE SEQUENCE [LARGE SCALE GENOMIC DNA]</scope>
    <source>
        <strain evidence="10 11">DFI.7.58</strain>
    </source>
</reference>
<protein>
    <recommendedName>
        <fullName evidence="3 7">Nuclease SbcCD subunit D</fullName>
    </recommendedName>
</protein>
<dbReference type="RefSeq" id="WP_237966736.1">
    <property type="nucleotide sequence ID" value="NZ_JAKNHQ010000008.1"/>
</dbReference>
<evidence type="ECO:0000313" key="10">
    <source>
        <dbReference type="EMBL" id="MCG4610787.1"/>
    </source>
</evidence>
<comment type="similarity">
    <text evidence="1 7">Belongs to the SbcD family.</text>
</comment>
<evidence type="ECO:0000256" key="4">
    <source>
        <dbReference type="ARBA" id="ARBA00022722"/>
    </source>
</evidence>
<organism evidence="10 11">
    <name type="scientific">Anaeromassilibacillus senegalensis</name>
    <dbReference type="NCBI Taxonomy" id="1673717"/>
    <lineage>
        <taxon>Bacteria</taxon>
        <taxon>Bacillati</taxon>
        <taxon>Bacillota</taxon>
        <taxon>Clostridia</taxon>
        <taxon>Eubacteriales</taxon>
        <taxon>Acutalibacteraceae</taxon>
        <taxon>Anaeromassilibacillus</taxon>
    </lineage>
</organism>
<dbReference type="EMBL" id="JAKNHQ010000008">
    <property type="protein sequence ID" value="MCG4610787.1"/>
    <property type="molecule type" value="Genomic_DNA"/>
</dbReference>
<dbReference type="GO" id="GO:0004527">
    <property type="term" value="F:exonuclease activity"/>
    <property type="evidence" value="ECO:0007669"/>
    <property type="project" value="UniProtKB-KW"/>
</dbReference>
<feature type="domain" description="Calcineurin-like phosphoesterase" evidence="8">
    <location>
        <begin position="1"/>
        <end position="120"/>
    </location>
</feature>
<keyword evidence="7" id="KW-0233">DNA recombination</keyword>
<keyword evidence="6 7" id="KW-0269">Exonuclease</keyword>
<dbReference type="Gene3D" id="3.60.21.10">
    <property type="match status" value="1"/>
</dbReference>
<dbReference type="NCBIfam" id="TIGR00619">
    <property type="entry name" value="sbcd"/>
    <property type="match status" value="1"/>
</dbReference>
<evidence type="ECO:0000259" key="9">
    <source>
        <dbReference type="Pfam" id="PF12320"/>
    </source>
</evidence>
<keyword evidence="4 7" id="KW-0540">Nuclease</keyword>
<evidence type="ECO:0000256" key="3">
    <source>
        <dbReference type="ARBA" id="ARBA00013365"/>
    </source>
</evidence>
<comment type="caution">
    <text evidence="10">The sequence shown here is derived from an EMBL/GenBank/DDBJ whole genome shotgun (WGS) entry which is preliminary data.</text>
</comment>
<evidence type="ECO:0000259" key="8">
    <source>
        <dbReference type="Pfam" id="PF00149"/>
    </source>
</evidence>